<evidence type="ECO:0000256" key="6">
    <source>
        <dbReference type="ARBA" id="ARBA00023302"/>
    </source>
</evidence>
<dbReference type="PANTHER" id="PTHR10502">
    <property type="entry name" value="ANNEXIN"/>
    <property type="match status" value="1"/>
</dbReference>
<dbReference type="GO" id="GO:0005544">
    <property type="term" value="F:calcium-dependent phospholipid binding"/>
    <property type="evidence" value="ECO:0007669"/>
    <property type="project" value="UniProtKB-KW"/>
</dbReference>
<keyword evidence="6" id="KW-0111">Calcium/phospholipid-binding</keyword>
<accession>A0AAV1VVS9</accession>
<feature type="binding site" evidence="7">
    <location>
        <position position="27"/>
    </location>
    <ligand>
        <name>Ca(2+)</name>
        <dbReference type="ChEBI" id="CHEBI:29108"/>
        <label>1</label>
    </ligand>
</feature>
<dbReference type="GO" id="GO:0009414">
    <property type="term" value="P:response to water deprivation"/>
    <property type="evidence" value="ECO:0007669"/>
    <property type="project" value="TreeGrafter"/>
</dbReference>
<protein>
    <recommendedName>
        <fullName evidence="10">Annexin</fullName>
    </recommendedName>
</protein>
<evidence type="ECO:0000256" key="5">
    <source>
        <dbReference type="ARBA" id="ARBA00023216"/>
    </source>
</evidence>
<dbReference type="GO" id="GO:0009651">
    <property type="term" value="P:response to salt stress"/>
    <property type="evidence" value="ECO:0007669"/>
    <property type="project" value="TreeGrafter"/>
</dbReference>
<dbReference type="GO" id="GO:0005509">
    <property type="term" value="F:calcium ion binding"/>
    <property type="evidence" value="ECO:0007669"/>
    <property type="project" value="InterPro"/>
</dbReference>
<proteinExistence type="inferred from homology"/>
<dbReference type="GO" id="GO:0009408">
    <property type="term" value="P:response to heat"/>
    <property type="evidence" value="ECO:0007669"/>
    <property type="project" value="TreeGrafter"/>
</dbReference>
<dbReference type="SUPFAM" id="SSF47874">
    <property type="entry name" value="Annexin"/>
    <property type="match status" value="1"/>
</dbReference>
<name>A0AAV1VVS9_LUPLU</name>
<keyword evidence="5" id="KW-0041">Annexin</keyword>
<dbReference type="GO" id="GO:0005737">
    <property type="term" value="C:cytoplasm"/>
    <property type="evidence" value="ECO:0007669"/>
    <property type="project" value="TreeGrafter"/>
</dbReference>
<dbReference type="SMART" id="SM00335">
    <property type="entry name" value="ANX"/>
    <property type="match status" value="3"/>
</dbReference>
<feature type="binding site" evidence="7">
    <location>
        <position position="25"/>
    </location>
    <ligand>
        <name>Ca(2+)</name>
        <dbReference type="ChEBI" id="CHEBI:29108"/>
        <label>1</label>
    </ligand>
</feature>
<feature type="binding site" evidence="7">
    <location>
        <position position="300"/>
    </location>
    <ligand>
        <name>Ca(2+)</name>
        <dbReference type="ChEBI" id="CHEBI:29108"/>
        <label>1</label>
    </ligand>
</feature>
<keyword evidence="3" id="KW-0677">Repeat</keyword>
<evidence type="ECO:0000256" key="1">
    <source>
        <dbReference type="ARBA" id="ARBA00007831"/>
    </source>
</evidence>
<organism evidence="8 9">
    <name type="scientific">Lupinus luteus</name>
    <name type="common">European yellow lupine</name>
    <dbReference type="NCBI Taxonomy" id="3873"/>
    <lineage>
        <taxon>Eukaryota</taxon>
        <taxon>Viridiplantae</taxon>
        <taxon>Streptophyta</taxon>
        <taxon>Embryophyta</taxon>
        <taxon>Tracheophyta</taxon>
        <taxon>Spermatophyta</taxon>
        <taxon>Magnoliopsida</taxon>
        <taxon>eudicotyledons</taxon>
        <taxon>Gunneridae</taxon>
        <taxon>Pentapetalae</taxon>
        <taxon>rosids</taxon>
        <taxon>fabids</taxon>
        <taxon>Fabales</taxon>
        <taxon>Fabaceae</taxon>
        <taxon>Papilionoideae</taxon>
        <taxon>50 kb inversion clade</taxon>
        <taxon>genistoids sensu lato</taxon>
        <taxon>core genistoids</taxon>
        <taxon>Genisteae</taxon>
        <taxon>Lupinus</taxon>
    </lineage>
</organism>
<keyword evidence="2 7" id="KW-0479">Metal-binding</keyword>
<dbReference type="GO" id="GO:0001786">
    <property type="term" value="F:phosphatidylserine binding"/>
    <property type="evidence" value="ECO:0007669"/>
    <property type="project" value="TreeGrafter"/>
</dbReference>
<dbReference type="PROSITE" id="PS51897">
    <property type="entry name" value="ANNEXIN_2"/>
    <property type="match status" value="4"/>
</dbReference>
<comment type="similarity">
    <text evidence="1">Belongs to the annexin family.</text>
</comment>
<reference evidence="8 9" key="1">
    <citation type="submission" date="2024-03" db="EMBL/GenBank/DDBJ databases">
        <authorList>
            <person name="Martinez-Hernandez J."/>
        </authorList>
    </citation>
    <scope>NUCLEOTIDE SEQUENCE [LARGE SCALE GENOMIC DNA]</scope>
</reference>
<feature type="binding site" evidence="7">
    <location>
        <position position="67"/>
    </location>
    <ligand>
        <name>Ca(2+)</name>
        <dbReference type="ChEBI" id="CHEBI:29108"/>
        <label>1</label>
    </ligand>
</feature>
<feature type="binding site" evidence="7">
    <location>
        <position position="298"/>
    </location>
    <ligand>
        <name>Ca(2+)</name>
        <dbReference type="ChEBI" id="CHEBI:29108"/>
        <label>3</label>
    </ligand>
</feature>
<dbReference type="Gene3D" id="1.10.220.10">
    <property type="entry name" value="Annexin"/>
    <property type="match status" value="4"/>
</dbReference>
<dbReference type="FunFam" id="1.10.220.10:FF:000001">
    <property type="entry name" value="Annexin"/>
    <property type="match status" value="1"/>
</dbReference>
<evidence type="ECO:0000256" key="7">
    <source>
        <dbReference type="PIRSR" id="PIRSR609118-1"/>
    </source>
</evidence>
<dbReference type="FunFam" id="1.10.220.10:FF:000006">
    <property type="entry name" value="Annexin"/>
    <property type="match status" value="1"/>
</dbReference>
<gene>
    <name evidence="8" type="ORF">LLUT_LOCUS2057</name>
</gene>
<dbReference type="InterPro" id="IPR018502">
    <property type="entry name" value="Annexin_repeat"/>
</dbReference>
<keyword evidence="4 7" id="KW-0106">Calcium</keyword>
<sequence>MATVIAAKDSSPIDDAETIKRACQGLGTDEKALISILAHRNEAQRKLVRLAFQEIYHQDLIQQLQSELSGSFQRAISHWTMDPSERDAVIAHEALKKATPDYKVLIEIACTRTSQEIVAIKGSYQFLYKHSLDEDVASKTNFDIRKLLVAIISAYRYDGDEFDESVAHSEANILHHAIENKVFNHDEIIRILSTRSKKQLCVTFNAFRNIYGTTITKGLLSNPIDDDDEYLGALRTTIRCIKYPQRYFAKVLGHAMNDLVNEENALSRVIITRAEKDLSEIKDLYFKRNYVSIDDSVARDISGNYKTFLLALLGNNSL</sequence>
<keyword evidence="9" id="KW-1185">Reference proteome</keyword>
<evidence type="ECO:0000256" key="4">
    <source>
        <dbReference type="ARBA" id="ARBA00022837"/>
    </source>
</evidence>
<dbReference type="PRINTS" id="PR00196">
    <property type="entry name" value="ANNEXIN"/>
</dbReference>
<dbReference type="FunFam" id="1.10.220.10:FF:000005">
    <property type="entry name" value="Annexin"/>
    <property type="match status" value="1"/>
</dbReference>
<comment type="caution">
    <text evidence="8">The sequence shown here is derived from an EMBL/GenBank/DDBJ whole genome shotgun (WGS) entry which is preliminary data.</text>
</comment>
<dbReference type="EMBL" id="CAXHTB010000002">
    <property type="protein sequence ID" value="CAL0300997.1"/>
    <property type="molecule type" value="Genomic_DNA"/>
</dbReference>
<dbReference type="Pfam" id="PF00191">
    <property type="entry name" value="Annexin"/>
    <property type="match status" value="4"/>
</dbReference>
<dbReference type="InterPro" id="IPR001464">
    <property type="entry name" value="Annexin"/>
</dbReference>
<evidence type="ECO:0000313" key="8">
    <source>
        <dbReference type="EMBL" id="CAL0300997.1"/>
    </source>
</evidence>
<evidence type="ECO:0008006" key="10">
    <source>
        <dbReference type="Google" id="ProtNLM"/>
    </source>
</evidence>
<dbReference type="Proteomes" id="UP001497480">
    <property type="component" value="Unassembled WGS sequence"/>
</dbReference>
<dbReference type="PANTHER" id="PTHR10502:SF193">
    <property type="entry name" value="ANNEXIN D8"/>
    <property type="match status" value="1"/>
</dbReference>
<evidence type="ECO:0000256" key="2">
    <source>
        <dbReference type="ARBA" id="ARBA00022723"/>
    </source>
</evidence>
<dbReference type="FunFam" id="1.10.220.10:FF:000009">
    <property type="entry name" value="Annexin"/>
    <property type="match status" value="1"/>
</dbReference>
<dbReference type="InterPro" id="IPR037104">
    <property type="entry name" value="Annexin_sf"/>
</dbReference>
<dbReference type="GO" id="GO:0009409">
    <property type="term" value="P:response to cold"/>
    <property type="evidence" value="ECO:0007669"/>
    <property type="project" value="TreeGrafter"/>
</dbReference>
<evidence type="ECO:0000256" key="3">
    <source>
        <dbReference type="ARBA" id="ARBA00022737"/>
    </source>
</evidence>
<dbReference type="InterPro" id="IPR009118">
    <property type="entry name" value="AnnexinD_plant"/>
</dbReference>
<dbReference type="PRINTS" id="PR01814">
    <property type="entry name" value="ANNEXINPLANT"/>
</dbReference>
<evidence type="ECO:0000313" key="9">
    <source>
        <dbReference type="Proteomes" id="UP001497480"/>
    </source>
</evidence>
<dbReference type="AlphaFoldDB" id="A0AAV1VVS9"/>
<dbReference type="GO" id="GO:0005886">
    <property type="term" value="C:plasma membrane"/>
    <property type="evidence" value="ECO:0007669"/>
    <property type="project" value="TreeGrafter"/>
</dbReference>